<dbReference type="AlphaFoldDB" id="X0YJC9"/>
<name>X0YJC9_9ZZZZ</name>
<organism evidence="1">
    <name type="scientific">marine sediment metagenome</name>
    <dbReference type="NCBI Taxonomy" id="412755"/>
    <lineage>
        <taxon>unclassified sequences</taxon>
        <taxon>metagenomes</taxon>
        <taxon>ecological metagenomes</taxon>
    </lineage>
</organism>
<reference evidence="1" key="1">
    <citation type="journal article" date="2014" name="Front. Microbiol.">
        <title>High frequency of phylogenetically diverse reductive dehalogenase-homologous genes in deep subseafloor sedimentary metagenomes.</title>
        <authorList>
            <person name="Kawai M."/>
            <person name="Futagami T."/>
            <person name="Toyoda A."/>
            <person name="Takaki Y."/>
            <person name="Nishi S."/>
            <person name="Hori S."/>
            <person name="Arai W."/>
            <person name="Tsubouchi T."/>
            <person name="Morono Y."/>
            <person name="Uchiyama I."/>
            <person name="Ito T."/>
            <person name="Fujiyama A."/>
            <person name="Inagaki F."/>
            <person name="Takami H."/>
        </authorList>
    </citation>
    <scope>NUCLEOTIDE SEQUENCE</scope>
    <source>
        <strain evidence="1">Expedition CK06-06</strain>
    </source>
</reference>
<sequence>MDGMAYRIVHTIPPMHQLMCVRCGEWLVVSQKKFELYYAFEKHKQAKLNWEQPTIIIERDDDELD</sequence>
<comment type="caution">
    <text evidence="1">The sequence shown here is derived from an EMBL/GenBank/DDBJ whole genome shotgun (WGS) entry which is preliminary data.</text>
</comment>
<accession>X0YJC9</accession>
<dbReference type="EMBL" id="BART01005988">
    <property type="protein sequence ID" value="GAG56060.1"/>
    <property type="molecule type" value="Genomic_DNA"/>
</dbReference>
<evidence type="ECO:0000313" key="1">
    <source>
        <dbReference type="EMBL" id="GAG56060.1"/>
    </source>
</evidence>
<gene>
    <name evidence="1" type="ORF">S01H4_13611</name>
</gene>
<protein>
    <submittedName>
        <fullName evidence="1">Uncharacterized protein</fullName>
    </submittedName>
</protein>
<proteinExistence type="predicted"/>